<gene>
    <name evidence="1" type="ORF">B0O44_111107</name>
</gene>
<accession>A0A318U9C3</accession>
<reference evidence="1 2" key="1">
    <citation type="submission" date="2018-06" db="EMBL/GenBank/DDBJ databases">
        <title>Genomic Encyclopedia of Archaeal and Bacterial Type Strains, Phase II (KMG-II): from individual species to whole genera.</title>
        <authorList>
            <person name="Goeker M."/>
        </authorList>
    </citation>
    <scope>NUCLEOTIDE SEQUENCE [LARGE SCALE GENOMIC DNA]</scope>
    <source>
        <strain evidence="1 2">DSM 27372</strain>
    </source>
</reference>
<protein>
    <recommendedName>
        <fullName evidence="3">Tetratricopeptide repeat protein</fullName>
    </recommendedName>
</protein>
<dbReference type="EMBL" id="QKLU01000011">
    <property type="protein sequence ID" value="PYF68929.1"/>
    <property type="molecule type" value="Genomic_DNA"/>
</dbReference>
<comment type="caution">
    <text evidence="1">The sequence shown here is derived from an EMBL/GenBank/DDBJ whole genome shotgun (WGS) entry which is preliminary data.</text>
</comment>
<dbReference type="AlphaFoldDB" id="A0A318U9C3"/>
<evidence type="ECO:0000313" key="1">
    <source>
        <dbReference type="EMBL" id="PYF68929.1"/>
    </source>
</evidence>
<dbReference type="Proteomes" id="UP000248198">
    <property type="component" value="Unassembled WGS sequence"/>
</dbReference>
<organism evidence="1 2">
    <name type="scientific">Pedobacter nutrimenti</name>
    <dbReference type="NCBI Taxonomy" id="1241337"/>
    <lineage>
        <taxon>Bacteria</taxon>
        <taxon>Pseudomonadati</taxon>
        <taxon>Bacteroidota</taxon>
        <taxon>Sphingobacteriia</taxon>
        <taxon>Sphingobacteriales</taxon>
        <taxon>Sphingobacteriaceae</taxon>
        <taxon>Pedobacter</taxon>
    </lineage>
</organism>
<evidence type="ECO:0008006" key="3">
    <source>
        <dbReference type="Google" id="ProtNLM"/>
    </source>
</evidence>
<proteinExistence type="predicted"/>
<name>A0A318U9C3_9SPHI</name>
<keyword evidence="2" id="KW-1185">Reference proteome</keyword>
<evidence type="ECO:0000313" key="2">
    <source>
        <dbReference type="Proteomes" id="UP000248198"/>
    </source>
</evidence>
<sequence length="748" mass="86309">MTTALTGGLVWACADGDYDDSQYSNFSPEAFVDPQYSPFFYASSVSYYGNVNDDSNTRYNELVVKEWETHLKGKVSSKDLEVLLFKASDKGLDSVYKYSKGKLAVRPAGLPDVKSFQLSSKELDTFLSYLLLAKSCESFAVQKRTYYWDEKKPAPTGVPTELGERLLQEYQSTKDIFMKQRFWFQLVRYYYFQELAAAGPEQQGNGRLVSFFEQSRNLFPKNLMYYRALSYLAGHYYQQKDYATANYLYSLSYDFSADMKIPSKWSFHPQNESDWEKSLKLAKNNEEKITLWHMLGISNDPERAIDKIYALNPKSEKLDLLLSRLINGSEDPGDRYFTDTSSFAATERKRMDHNAELVGRIARNNNTAKPYFWNLGAGYLNTLSGHYALARTFYNKAKTQLPKNDKLLSAQYKILDWTLFLSQLKKIDAQTEKEMVGPINWLADLRDGKDTISNLRFNRAVAKSVETLSALYKKQGNLLKSNCFSSNTAFYTTNQNVEALKALLSKPGKTAFELAMLRYYPLKMEDLYYHQALMLVYKEKIDEAVPLMEKAGQKATFNLLGNPFTIHIYDCHDCDFAAPQKKKYTPLTFLKTMQSIKAEIAAGKNVFNNAYLLANAYYNITHYGNARLFYQNEITGTDATQPTDIPKEFRLTFTSGKLAEKYYLLARANASTKDQKARCTYMASKCERNEIYNSIYFSKANEKKYYWEEFSMIPSGKYFAELKRDYSQTQYYKEVLNECGYFRKYAGK</sequence>